<keyword evidence="3" id="KW-1185">Reference proteome</keyword>
<evidence type="ECO:0000313" key="2">
    <source>
        <dbReference type="EMBL" id="CAG7719770.1"/>
    </source>
</evidence>
<comment type="caution">
    <text evidence="2">The sequence shown here is derived from an EMBL/GenBank/DDBJ whole genome shotgun (WGS) entry which is preliminary data.</text>
</comment>
<accession>A0A8J2JGF9</accession>
<sequence length="414" mass="48206">MKLLTYFLTALLTQCLSGADDFFYECIHNKGNFETAGWTNISGTINWASDENQLPVQLKGKLRGQFGDVFYFDAAQQPNGAEVEKDYTSITYPFPALIYYRYYVHDPNDFGRSYLKSENSTFILEDLRDFQWKETYTAVVRSSKKGFGLSYENQQGGSIFLIDTIIYTQADNFFFECIHNKEDFTIAGWTNVTSIINWASDETQLPLQLRGKLRGQFQEVFYFDSSQQFYSGKARKDYKSVTAPYPAYIYYKYYAHDPNGKASFYMKEKNWYNWLDVPNDLQWAEALTSVTTSTQIEFGRYLEMEDMKALCPEESHAVLECIDEDNDFSYNSWQSYPLHSYFEDPTELPVDHQGSLNATGIFILEGSSRYKTQTISKNFHKYGNWAQIPTYLYLKYYAALKSNNSQVIYTRPVF</sequence>
<dbReference type="Proteomes" id="UP000708208">
    <property type="component" value="Unassembled WGS sequence"/>
</dbReference>
<dbReference type="AlphaFoldDB" id="A0A8J2JGF9"/>
<feature type="chain" id="PRO_5035254689" evidence="1">
    <location>
        <begin position="19"/>
        <end position="414"/>
    </location>
</feature>
<proteinExistence type="predicted"/>
<protein>
    <submittedName>
        <fullName evidence="2">Uncharacterized protein</fullName>
    </submittedName>
</protein>
<reference evidence="2" key="1">
    <citation type="submission" date="2021-06" db="EMBL/GenBank/DDBJ databases">
        <authorList>
            <person name="Hodson N. C."/>
            <person name="Mongue J. A."/>
            <person name="Jaron S. K."/>
        </authorList>
    </citation>
    <scope>NUCLEOTIDE SEQUENCE</scope>
</reference>
<evidence type="ECO:0000313" key="3">
    <source>
        <dbReference type="Proteomes" id="UP000708208"/>
    </source>
</evidence>
<evidence type="ECO:0000256" key="1">
    <source>
        <dbReference type="SAM" id="SignalP"/>
    </source>
</evidence>
<organism evidence="2 3">
    <name type="scientific">Allacma fusca</name>
    <dbReference type="NCBI Taxonomy" id="39272"/>
    <lineage>
        <taxon>Eukaryota</taxon>
        <taxon>Metazoa</taxon>
        <taxon>Ecdysozoa</taxon>
        <taxon>Arthropoda</taxon>
        <taxon>Hexapoda</taxon>
        <taxon>Collembola</taxon>
        <taxon>Symphypleona</taxon>
        <taxon>Sminthuridae</taxon>
        <taxon>Allacma</taxon>
    </lineage>
</organism>
<name>A0A8J2JGF9_9HEXA</name>
<feature type="signal peptide" evidence="1">
    <location>
        <begin position="1"/>
        <end position="18"/>
    </location>
</feature>
<gene>
    <name evidence="2" type="ORF">AFUS01_LOCUS9076</name>
</gene>
<keyword evidence="1" id="KW-0732">Signal</keyword>
<dbReference type="EMBL" id="CAJVCH010064395">
    <property type="protein sequence ID" value="CAG7719770.1"/>
    <property type="molecule type" value="Genomic_DNA"/>
</dbReference>